<proteinExistence type="predicted"/>
<dbReference type="InterPro" id="IPR018060">
    <property type="entry name" value="HTH_AraC"/>
</dbReference>
<dbReference type="SUPFAM" id="SSF46689">
    <property type="entry name" value="Homeodomain-like"/>
    <property type="match status" value="2"/>
</dbReference>
<dbReference type="SMART" id="SM00342">
    <property type="entry name" value="HTH_ARAC"/>
    <property type="match status" value="1"/>
</dbReference>
<evidence type="ECO:0000256" key="3">
    <source>
        <dbReference type="SAM" id="MobiDB-lite"/>
    </source>
</evidence>
<keyword evidence="1" id="KW-0805">Transcription regulation</keyword>
<protein>
    <submittedName>
        <fullName evidence="5">GlxA family transcriptional regulator</fullName>
    </submittedName>
</protein>
<evidence type="ECO:0000259" key="4">
    <source>
        <dbReference type="PROSITE" id="PS01124"/>
    </source>
</evidence>
<dbReference type="Proteomes" id="UP000289708">
    <property type="component" value="Unassembled WGS sequence"/>
</dbReference>
<dbReference type="OrthoDB" id="9793422at2"/>
<dbReference type="EMBL" id="RYFI01000007">
    <property type="protein sequence ID" value="RXF73729.1"/>
    <property type="molecule type" value="Genomic_DNA"/>
</dbReference>
<dbReference type="PANTHER" id="PTHR43130">
    <property type="entry name" value="ARAC-FAMILY TRANSCRIPTIONAL REGULATOR"/>
    <property type="match status" value="1"/>
</dbReference>
<dbReference type="InterPro" id="IPR052158">
    <property type="entry name" value="INH-QAR"/>
</dbReference>
<evidence type="ECO:0000313" key="6">
    <source>
        <dbReference type="Proteomes" id="UP000289708"/>
    </source>
</evidence>
<evidence type="ECO:0000313" key="5">
    <source>
        <dbReference type="EMBL" id="RXF73729.1"/>
    </source>
</evidence>
<gene>
    <name evidence="5" type="ORF">EK403_09085</name>
</gene>
<dbReference type="InterPro" id="IPR002818">
    <property type="entry name" value="DJ-1/PfpI"/>
</dbReference>
<feature type="region of interest" description="Disordered" evidence="3">
    <location>
        <begin position="318"/>
        <end position="340"/>
    </location>
</feature>
<name>A0A4Q0MKV2_9HYPH</name>
<feature type="domain" description="HTH araC/xylS-type" evidence="4">
    <location>
        <begin position="214"/>
        <end position="312"/>
    </location>
</feature>
<dbReference type="AlphaFoldDB" id="A0A4Q0MKV2"/>
<reference evidence="5 6" key="1">
    <citation type="submission" date="2018-12" db="EMBL/GenBank/DDBJ databases">
        <title>bacterium Hansschlegelia zhihuaiae S113.</title>
        <authorList>
            <person name="He J."/>
        </authorList>
    </citation>
    <scope>NUCLEOTIDE SEQUENCE [LARGE SCALE GENOMIC DNA]</scope>
    <source>
        <strain evidence="5 6">S 113</strain>
    </source>
</reference>
<dbReference type="PANTHER" id="PTHR43130:SF3">
    <property type="entry name" value="HTH-TYPE TRANSCRIPTIONAL REGULATOR RV1931C"/>
    <property type="match status" value="1"/>
</dbReference>
<keyword evidence="2" id="KW-0804">Transcription</keyword>
<dbReference type="Pfam" id="PF01965">
    <property type="entry name" value="DJ-1_PfpI"/>
    <property type="match status" value="1"/>
</dbReference>
<dbReference type="Gene3D" id="3.40.50.880">
    <property type="match status" value="1"/>
</dbReference>
<dbReference type="PROSITE" id="PS01124">
    <property type="entry name" value="HTH_ARAC_FAMILY_2"/>
    <property type="match status" value="1"/>
</dbReference>
<dbReference type="CDD" id="cd03137">
    <property type="entry name" value="GATase1_AraC_1"/>
    <property type="match status" value="1"/>
</dbReference>
<sequence>MRIVILAPPGVQSLDVVGPAEVFWEAARRLGRPDAYEVKVMGATDAPIAGTGSLRFLPDCTIDDPDEPIDTLLVGGDPSFQDIDPKVVAWIRRRAPTIRRYGSVCTGVFLLAAADLLDGRRVTTHWECAEKLARDYPKVIVDSDQIFIQDGALCTTAGVTAGMDLALALVEEDYGRDLALIVARYMVMFLKRPGGQSQFSAHLAAQMSGKSPIQQAQEYALAHLGSPLSVEVLAHEAGMSVRNFARVFRKEMEMTPADFVEAARLDEARRMLQDTPAPLQRIADACGFGNVDVMRRAFIRNIGVSPLDYRRRFRSAWPDGQGARRPGARKPAGEELQIPV</sequence>
<accession>A0A4Q0MKV2</accession>
<evidence type="ECO:0000256" key="2">
    <source>
        <dbReference type="ARBA" id="ARBA00023163"/>
    </source>
</evidence>
<dbReference type="InterPro" id="IPR029062">
    <property type="entry name" value="Class_I_gatase-like"/>
</dbReference>
<dbReference type="GO" id="GO:0043565">
    <property type="term" value="F:sequence-specific DNA binding"/>
    <property type="evidence" value="ECO:0007669"/>
    <property type="project" value="InterPro"/>
</dbReference>
<comment type="caution">
    <text evidence="5">The sequence shown here is derived from an EMBL/GenBank/DDBJ whole genome shotgun (WGS) entry which is preliminary data.</text>
</comment>
<organism evidence="5 6">
    <name type="scientific">Hansschlegelia zhihuaiae</name>
    <dbReference type="NCBI Taxonomy" id="405005"/>
    <lineage>
        <taxon>Bacteria</taxon>
        <taxon>Pseudomonadati</taxon>
        <taxon>Pseudomonadota</taxon>
        <taxon>Alphaproteobacteria</taxon>
        <taxon>Hyphomicrobiales</taxon>
        <taxon>Methylopilaceae</taxon>
        <taxon>Hansschlegelia</taxon>
    </lineage>
</organism>
<evidence type="ECO:0000256" key="1">
    <source>
        <dbReference type="ARBA" id="ARBA00023015"/>
    </source>
</evidence>
<keyword evidence="6" id="KW-1185">Reference proteome</keyword>
<dbReference type="SUPFAM" id="SSF52317">
    <property type="entry name" value="Class I glutamine amidotransferase-like"/>
    <property type="match status" value="1"/>
</dbReference>
<dbReference type="InterPro" id="IPR009057">
    <property type="entry name" value="Homeodomain-like_sf"/>
</dbReference>
<dbReference type="Pfam" id="PF12833">
    <property type="entry name" value="HTH_18"/>
    <property type="match status" value="1"/>
</dbReference>
<dbReference type="RefSeq" id="WP_128777175.1">
    <property type="nucleotide sequence ID" value="NZ_RYFI01000007.1"/>
</dbReference>
<dbReference type="Gene3D" id="1.10.10.60">
    <property type="entry name" value="Homeodomain-like"/>
    <property type="match status" value="1"/>
</dbReference>
<dbReference type="GO" id="GO:0003700">
    <property type="term" value="F:DNA-binding transcription factor activity"/>
    <property type="evidence" value="ECO:0007669"/>
    <property type="project" value="InterPro"/>
</dbReference>